<accession>A0ACC0C6C9</accession>
<dbReference type="Proteomes" id="UP001060085">
    <property type="component" value="Linkage Group LG01"/>
</dbReference>
<sequence length="464" mass="50447">MREKRLMKRLVVLLFLFVLCTAKDHLGYRYDGECQSFTPLKPRPHSVSVLEFGAVGDGKTLNTLAFQNAIFYLKSFADKGGAQLYVPAGKWLTGNIKLTSHLTLFLEKEAIILGTQDFSHWDIVEALPSYGRGIEVPGRRYGSLITGNNLVDVVITGNNGTIDGQGSVWWEQFNAHSLNYSRPHLVELIGSSDIVISNLTFLNAPAWNIRPVYCSNVLVQNVTVYTPSESPYTNGIVPDSSDHVCIESSNISTGYDAISLKSGWDEYGIAYDRPTADVHIRGVHLQSTAGSGVAFGSEMSGGISNILVERLHLHDSFIGVALETSQGRGGYIEDILISDVIMDNVQTGIRATGQFDTHPDDKYDPSAFPVVKSITFKDIVGTNISIAGSFSGIYESPFTKICLSNISISLSSDPSESWICSNVSGFSENVLPEPCPDLQNSFSNTSSTCFSPSHSNSEVAVSSL</sequence>
<gene>
    <name evidence="1" type="ORF">M9H77_01718</name>
</gene>
<protein>
    <submittedName>
        <fullName evidence="1">Uncharacterized protein</fullName>
    </submittedName>
</protein>
<evidence type="ECO:0000313" key="1">
    <source>
        <dbReference type="EMBL" id="KAI5680491.1"/>
    </source>
</evidence>
<organism evidence="1 2">
    <name type="scientific">Catharanthus roseus</name>
    <name type="common">Madagascar periwinkle</name>
    <name type="synonym">Vinca rosea</name>
    <dbReference type="NCBI Taxonomy" id="4058"/>
    <lineage>
        <taxon>Eukaryota</taxon>
        <taxon>Viridiplantae</taxon>
        <taxon>Streptophyta</taxon>
        <taxon>Embryophyta</taxon>
        <taxon>Tracheophyta</taxon>
        <taxon>Spermatophyta</taxon>
        <taxon>Magnoliopsida</taxon>
        <taxon>eudicotyledons</taxon>
        <taxon>Gunneridae</taxon>
        <taxon>Pentapetalae</taxon>
        <taxon>asterids</taxon>
        <taxon>lamiids</taxon>
        <taxon>Gentianales</taxon>
        <taxon>Apocynaceae</taxon>
        <taxon>Rauvolfioideae</taxon>
        <taxon>Vinceae</taxon>
        <taxon>Catharanthinae</taxon>
        <taxon>Catharanthus</taxon>
    </lineage>
</organism>
<dbReference type="EMBL" id="CM044701">
    <property type="protein sequence ID" value="KAI5680491.1"/>
    <property type="molecule type" value="Genomic_DNA"/>
</dbReference>
<proteinExistence type="predicted"/>
<evidence type="ECO:0000313" key="2">
    <source>
        <dbReference type="Proteomes" id="UP001060085"/>
    </source>
</evidence>
<comment type="caution">
    <text evidence="1">The sequence shown here is derived from an EMBL/GenBank/DDBJ whole genome shotgun (WGS) entry which is preliminary data.</text>
</comment>
<name>A0ACC0C6C9_CATRO</name>
<reference evidence="2" key="1">
    <citation type="journal article" date="2023" name="Nat. Plants">
        <title>Single-cell RNA sequencing provides a high-resolution roadmap for understanding the multicellular compartmentation of specialized metabolism.</title>
        <authorList>
            <person name="Sun S."/>
            <person name="Shen X."/>
            <person name="Li Y."/>
            <person name="Li Y."/>
            <person name="Wang S."/>
            <person name="Li R."/>
            <person name="Zhang H."/>
            <person name="Shen G."/>
            <person name="Guo B."/>
            <person name="Wei J."/>
            <person name="Xu J."/>
            <person name="St-Pierre B."/>
            <person name="Chen S."/>
            <person name="Sun C."/>
        </authorList>
    </citation>
    <scope>NUCLEOTIDE SEQUENCE [LARGE SCALE GENOMIC DNA]</scope>
</reference>
<keyword evidence="2" id="KW-1185">Reference proteome</keyword>